<comment type="caution">
    <text evidence="1">The sequence shown here is derived from an EMBL/GenBank/DDBJ whole genome shotgun (WGS) entry which is preliminary data.</text>
</comment>
<evidence type="ECO:0000313" key="1">
    <source>
        <dbReference type="EMBL" id="MDH0127061.1"/>
    </source>
</evidence>
<dbReference type="AlphaFoldDB" id="A0AA42KR12"/>
<protein>
    <submittedName>
        <fullName evidence="1">Uncharacterized protein</fullName>
    </submittedName>
</protein>
<dbReference type="Gene3D" id="1.10.10.2830">
    <property type="match status" value="1"/>
</dbReference>
<organism evidence="1 2">
    <name type="scientific">Brucella intermedia GD04153</name>
    <dbReference type="NCBI Taxonomy" id="2975438"/>
    <lineage>
        <taxon>Bacteria</taxon>
        <taxon>Pseudomonadati</taxon>
        <taxon>Pseudomonadota</taxon>
        <taxon>Alphaproteobacteria</taxon>
        <taxon>Hyphomicrobiales</taxon>
        <taxon>Brucellaceae</taxon>
        <taxon>Brucella/Ochrobactrum group</taxon>
        <taxon>Brucella</taxon>
    </lineage>
</organism>
<name>A0AA42KR12_9HYPH</name>
<dbReference type="EMBL" id="JAODYY010000025">
    <property type="protein sequence ID" value="MDH0127061.1"/>
    <property type="molecule type" value="Genomic_DNA"/>
</dbReference>
<dbReference type="Proteomes" id="UP001158087">
    <property type="component" value="Unassembled WGS sequence"/>
</dbReference>
<sequence length="100" mass="11541">MTNSANLQKSGIDLKTAAKMMNVSERMVYMCRKVCELRPDLEKEIDAGRMTVNKAYNLALGRKPPSSWDKLVTAWNNASEDDHARFIVQLRERIFHDRTI</sequence>
<gene>
    <name evidence="1" type="ORF">N7376_24130</name>
</gene>
<reference evidence="1" key="1">
    <citation type="submission" date="2022-09" db="EMBL/GenBank/DDBJ databases">
        <title>Intensive care unit water sources are persistently colonized with multi-drug resistant bacteria and are the site of extensive horizontal gene transfer of antibiotic resistance genes.</title>
        <authorList>
            <person name="Diorio-Toth L."/>
        </authorList>
    </citation>
    <scope>NUCLEOTIDE SEQUENCE</scope>
    <source>
        <strain evidence="1">GD04153</strain>
    </source>
</reference>
<proteinExistence type="predicted"/>
<evidence type="ECO:0000313" key="2">
    <source>
        <dbReference type="Proteomes" id="UP001158087"/>
    </source>
</evidence>
<dbReference type="SUPFAM" id="SSF109709">
    <property type="entry name" value="KorB DNA-binding domain-like"/>
    <property type="match status" value="1"/>
</dbReference>
<accession>A0AA42KR12</accession>